<dbReference type="KEGG" id="chya:V22_19330"/>
<gene>
    <name evidence="6" type="ORF">V22_19330</name>
</gene>
<organism evidence="6 7">
    <name type="scientific">Calycomorphotria hydatis</name>
    <dbReference type="NCBI Taxonomy" id="2528027"/>
    <lineage>
        <taxon>Bacteria</taxon>
        <taxon>Pseudomonadati</taxon>
        <taxon>Planctomycetota</taxon>
        <taxon>Planctomycetia</taxon>
        <taxon>Planctomycetales</taxon>
        <taxon>Planctomycetaceae</taxon>
        <taxon>Calycomorphotria</taxon>
    </lineage>
</organism>
<dbReference type="NCBIfam" id="TIGR02937">
    <property type="entry name" value="sigma70-ECF"/>
    <property type="match status" value="1"/>
</dbReference>
<dbReference type="Proteomes" id="UP000319976">
    <property type="component" value="Chromosome"/>
</dbReference>
<evidence type="ECO:0000256" key="1">
    <source>
        <dbReference type="ARBA" id="ARBA00010641"/>
    </source>
</evidence>
<dbReference type="NCBIfam" id="TIGR02989">
    <property type="entry name" value="Sig-70_gvs1"/>
    <property type="match status" value="1"/>
</dbReference>
<dbReference type="SUPFAM" id="SSF88659">
    <property type="entry name" value="Sigma3 and sigma4 domains of RNA polymerase sigma factors"/>
    <property type="match status" value="1"/>
</dbReference>
<dbReference type="InterPro" id="IPR014284">
    <property type="entry name" value="RNA_pol_sigma-70_dom"/>
</dbReference>
<name>A0A517T8H8_9PLAN</name>
<dbReference type="EMBL" id="CP036316">
    <property type="protein sequence ID" value="QDT64692.1"/>
    <property type="molecule type" value="Genomic_DNA"/>
</dbReference>
<protein>
    <submittedName>
        <fullName evidence="6">RNA polymerase sigma factor</fullName>
    </submittedName>
</protein>
<keyword evidence="4" id="KW-0804">Transcription</keyword>
<accession>A0A517T8H8</accession>
<dbReference type="GO" id="GO:0006352">
    <property type="term" value="P:DNA-templated transcription initiation"/>
    <property type="evidence" value="ECO:0007669"/>
    <property type="project" value="InterPro"/>
</dbReference>
<dbReference type="AlphaFoldDB" id="A0A517T8H8"/>
<evidence type="ECO:0000313" key="6">
    <source>
        <dbReference type="EMBL" id="QDT64692.1"/>
    </source>
</evidence>
<dbReference type="Gene3D" id="1.10.10.10">
    <property type="entry name" value="Winged helix-like DNA-binding domain superfamily/Winged helix DNA-binding domain"/>
    <property type="match status" value="1"/>
</dbReference>
<dbReference type="InterPro" id="IPR007627">
    <property type="entry name" value="RNA_pol_sigma70_r2"/>
</dbReference>
<dbReference type="InterPro" id="IPR013325">
    <property type="entry name" value="RNA_pol_sigma_r2"/>
</dbReference>
<dbReference type="GO" id="GO:0016987">
    <property type="term" value="F:sigma factor activity"/>
    <property type="evidence" value="ECO:0007669"/>
    <property type="project" value="UniProtKB-KW"/>
</dbReference>
<evidence type="ECO:0000256" key="3">
    <source>
        <dbReference type="ARBA" id="ARBA00023082"/>
    </source>
</evidence>
<keyword evidence="3" id="KW-0731">Sigma factor</keyword>
<reference evidence="6 7" key="1">
    <citation type="submission" date="2019-02" db="EMBL/GenBank/DDBJ databases">
        <title>Deep-cultivation of Planctomycetes and their phenomic and genomic characterization uncovers novel biology.</title>
        <authorList>
            <person name="Wiegand S."/>
            <person name="Jogler M."/>
            <person name="Boedeker C."/>
            <person name="Pinto D."/>
            <person name="Vollmers J."/>
            <person name="Rivas-Marin E."/>
            <person name="Kohn T."/>
            <person name="Peeters S.H."/>
            <person name="Heuer A."/>
            <person name="Rast P."/>
            <person name="Oberbeckmann S."/>
            <person name="Bunk B."/>
            <person name="Jeske O."/>
            <person name="Meyerdierks A."/>
            <person name="Storesund J.E."/>
            <person name="Kallscheuer N."/>
            <person name="Luecker S."/>
            <person name="Lage O.M."/>
            <person name="Pohl T."/>
            <person name="Merkel B.J."/>
            <person name="Hornburger P."/>
            <person name="Mueller R.-W."/>
            <person name="Bruemmer F."/>
            <person name="Labrenz M."/>
            <person name="Spormann A.M."/>
            <person name="Op den Camp H."/>
            <person name="Overmann J."/>
            <person name="Amann R."/>
            <person name="Jetten M.S.M."/>
            <person name="Mascher T."/>
            <person name="Medema M.H."/>
            <person name="Devos D.P."/>
            <person name="Kaster A.-K."/>
            <person name="Ovreas L."/>
            <person name="Rohde M."/>
            <person name="Galperin M.Y."/>
            <person name="Jogler C."/>
        </authorList>
    </citation>
    <scope>NUCLEOTIDE SEQUENCE [LARGE SCALE GENOMIC DNA]</scope>
    <source>
        <strain evidence="6 7">V22</strain>
    </source>
</reference>
<dbReference type="Gene3D" id="1.10.1740.10">
    <property type="match status" value="1"/>
</dbReference>
<feature type="domain" description="RNA polymerase sigma-70 region 2" evidence="5">
    <location>
        <begin position="18"/>
        <end position="85"/>
    </location>
</feature>
<comment type="similarity">
    <text evidence="1">Belongs to the sigma-70 factor family. ECF subfamily.</text>
</comment>
<dbReference type="OrthoDB" id="6383365at2"/>
<keyword evidence="2" id="KW-0805">Transcription regulation</keyword>
<evidence type="ECO:0000256" key="4">
    <source>
        <dbReference type="ARBA" id="ARBA00023163"/>
    </source>
</evidence>
<keyword evidence="7" id="KW-1185">Reference proteome</keyword>
<dbReference type="PANTHER" id="PTHR43133">
    <property type="entry name" value="RNA POLYMERASE ECF-TYPE SIGMA FACTO"/>
    <property type="match status" value="1"/>
</dbReference>
<evidence type="ECO:0000259" key="5">
    <source>
        <dbReference type="Pfam" id="PF04542"/>
    </source>
</evidence>
<dbReference type="InterPro" id="IPR036388">
    <property type="entry name" value="WH-like_DNA-bd_sf"/>
</dbReference>
<dbReference type="InterPro" id="IPR039425">
    <property type="entry name" value="RNA_pol_sigma-70-like"/>
</dbReference>
<evidence type="ECO:0000313" key="7">
    <source>
        <dbReference type="Proteomes" id="UP000319976"/>
    </source>
</evidence>
<proteinExistence type="inferred from homology"/>
<dbReference type="PANTHER" id="PTHR43133:SF51">
    <property type="entry name" value="RNA POLYMERASE SIGMA FACTOR"/>
    <property type="match status" value="1"/>
</dbReference>
<dbReference type="InterPro" id="IPR013324">
    <property type="entry name" value="RNA_pol_sigma_r3/r4-like"/>
</dbReference>
<dbReference type="RefSeq" id="WP_145262071.1">
    <property type="nucleotide sequence ID" value="NZ_CP036316.1"/>
</dbReference>
<sequence>MTDSISSHIAANEEFVRLFIRHQRQVHSYIATIVYDPADVEDVLQETAIVLWNKFDTFDTDRSFVKWACGIAHLQILSFCRKRKRGTLPLDPSTLELLLAERREMEEALDDRRQALASCMRQLRVEDRQLVERCYQPGARVKVIAEELQRSADSVSHSLTRIRRSLFDCVNRNLAVESH</sequence>
<dbReference type="Pfam" id="PF04542">
    <property type="entry name" value="Sigma70_r2"/>
    <property type="match status" value="1"/>
</dbReference>
<evidence type="ECO:0000256" key="2">
    <source>
        <dbReference type="ARBA" id="ARBA00023015"/>
    </source>
</evidence>
<dbReference type="InterPro" id="IPR014331">
    <property type="entry name" value="RNA_pol_sigma70_ECF_RHOBA"/>
</dbReference>
<dbReference type="SUPFAM" id="SSF88946">
    <property type="entry name" value="Sigma2 domain of RNA polymerase sigma factors"/>
    <property type="match status" value="1"/>
</dbReference>